<feature type="signal peptide" evidence="1">
    <location>
        <begin position="1"/>
        <end position="25"/>
    </location>
</feature>
<organism evidence="3 4">
    <name type="scientific">Roseateles aquae</name>
    <dbReference type="NCBI Taxonomy" id="3077235"/>
    <lineage>
        <taxon>Bacteria</taxon>
        <taxon>Pseudomonadati</taxon>
        <taxon>Pseudomonadota</taxon>
        <taxon>Betaproteobacteria</taxon>
        <taxon>Burkholderiales</taxon>
        <taxon>Sphaerotilaceae</taxon>
        <taxon>Roseateles</taxon>
    </lineage>
</organism>
<dbReference type="Gene3D" id="2.40.370.10">
    <property type="entry name" value="AttH-like domain"/>
    <property type="match status" value="2"/>
</dbReference>
<dbReference type="InterPro" id="IPR023374">
    <property type="entry name" value="AttH-like_dom_sf"/>
</dbReference>
<evidence type="ECO:0000313" key="3">
    <source>
        <dbReference type="EMBL" id="MDT8997665.1"/>
    </source>
</evidence>
<dbReference type="PANTHER" id="PTHR38591:SF1">
    <property type="entry name" value="BLL1000 PROTEIN"/>
    <property type="match status" value="1"/>
</dbReference>
<keyword evidence="4" id="KW-1185">Reference proteome</keyword>
<sequence>MAALPSRRLCLQALLAAAGTGLAPAAPALSRAALRFPRDHGSHPETAIEWWYLTGLLGEGSAADSAPLYGYQLTFFRIRQAWAETLDSAFAPRQLLLGHVALSDLRGRRQLHQQRLHRQGFAHARSSEADGVLRLGDWQLRRSDLAGSSTGSQLQAQFSLPQGRLALQLQTPAAPLLQGLDGWSQKGPSPEQASRYYSMPQLLTEAELQLDQRHLRLRGRSWLDHEWSDSLLGNADSASAERAVGWDWLGINLFDGSALTLFQLRRADGSRVWADGCLRRPDGAVQRFDRASIAMQPQRHWQSPSSRARYPVHWQLQTPAGSWQLEAWFEAQEIDARGSTGLLYWEGAARLSDASGRLLGHGYLEMTGYAGAMQIA</sequence>
<keyword evidence="1" id="KW-0732">Signal</keyword>
<dbReference type="Proteomes" id="UP001246372">
    <property type="component" value="Unassembled WGS sequence"/>
</dbReference>
<reference evidence="3" key="1">
    <citation type="submission" date="2023-09" db="EMBL/GenBank/DDBJ databases">
        <title>Paucibacter sp. APW11 Genome sequencing and assembly.</title>
        <authorList>
            <person name="Kim I."/>
        </authorList>
    </citation>
    <scope>NUCLEOTIDE SEQUENCE</scope>
    <source>
        <strain evidence="3">APW11</strain>
    </source>
</reference>
<comment type="caution">
    <text evidence="3">The sequence shown here is derived from an EMBL/GenBank/DDBJ whole genome shotgun (WGS) entry which is preliminary data.</text>
</comment>
<dbReference type="RefSeq" id="WP_315647885.1">
    <property type="nucleotide sequence ID" value="NZ_JAVXZY010000001.1"/>
</dbReference>
<dbReference type="Pfam" id="PF07143">
    <property type="entry name" value="CrtC"/>
    <property type="match status" value="1"/>
</dbReference>
<accession>A0ABU3P626</accession>
<dbReference type="SUPFAM" id="SSF159245">
    <property type="entry name" value="AttH-like"/>
    <property type="match status" value="1"/>
</dbReference>
<evidence type="ECO:0000256" key="1">
    <source>
        <dbReference type="SAM" id="SignalP"/>
    </source>
</evidence>
<protein>
    <submittedName>
        <fullName evidence="3">Lipocalin-like domain-containing protein</fullName>
    </submittedName>
</protein>
<dbReference type="EMBL" id="JAVXZY010000001">
    <property type="protein sequence ID" value="MDT8997665.1"/>
    <property type="molecule type" value="Genomic_DNA"/>
</dbReference>
<dbReference type="PROSITE" id="PS51318">
    <property type="entry name" value="TAT"/>
    <property type="match status" value="1"/>
</dbReference>
<evidence type="ECO:0000313" key="4">
    <source>
        <dbReference type="Proteomes" id="UP001246372"/>
    </source>
</evidence>
<feature type="domain" description="AttH" evidence="2">
    <location>
        <begin position="48"/>
        <end position="229"/>
    </location>
</feature>
<evidence type="ECO:0000259" key="2">
    <source>
        <dbReference type="Pfam" id="PF07143"/>
    </source>
</evidence>
<dbReference type="InterPro" id="IPR006311">
    <property type="entry name" value="TAT_signal"/>
</dbReference>
<name>A0ABU3P626_9BURK</name>
<gene>
    <name evidence="3" type="ORF">RQP53_00085</name>
</gene>
<dbReference type="InterPro" id="IPR010791">
    <property type="entry name" value="AttH_dom"/>
</dbReference>
<feature type="chain" id="PRO_5047455103" evidence="1">
    <location>
        <begin position="26"/>
        <end position="376"/>
    </location>
</feature>
<dbReference type="Pfam" id="PF17186">
    <property type="entry name" value="Lipocalin_9"/>
    <property type="match status" value="1"/>
</dbReference>
<dbReference type="PANTHER" id="PTHR38591">
    <property type="entry name" value="HYDROLASE"/>
    <property type="match status" value="1"/>
</dbReference>
<proteinExistence type="predicted"/>